<protein>
    <submittedName>
        <fullName evidence="2">Uncharacterized protein</fullName>
    </submittedName>
</protein>
<proteinExistence type="predicted"/>
<dbReference type="STRING" id="768710.DesyoDRAFT_3952"/>
<name>H5Y5Y6_9FIRM</name>
<evidence type="ECO:0000313" key="2">
    <source>
        <dbReference type="EMBL" id="EHQ90925.1"/>
    </source>
</evidence>
<gene>
    <name evidence="2" type="ORF">DesyoDRAFT_3952</name>
</gene>
<dbReference type="OrthoDB" id="1801326at2"/>
<sequence length="67" mass="6921">MHGEAVKAHKPVRGDGATGLHQVLPGGLAESRAGEWARLGVLSERMCEKLPDPKDLLSSSDSAASAA</sequence>
<dbReference type="RefSeq" id="WP_007785568.1">
    <property type="nucleotide sequence ID" value="NZ_CM001441.1"/>
</dbReference>
<feature type="region of interest" description="Disordered" evidence="1">
    <location>
        <begin position="1"/>
        <end position="21"/>
    </location>
</feature>
<keyword evidence="3" id="KW-1185">Reference proteome</keyword>
<evidence type="ECO:0000256" key="1">
    <source>
        <dbReference type="SAM" id="MobiDB-lite"/>
    </source>
</evidence>
<feature type="compositionally biased region" description="Low complexity" evidence="1">
    <location>
        <begin position="56"/>
        <end position="67"/>
    </location>
</feature>
<dbReference type="EMBL" id="CM001441">
    <property type="protein sequence ID" value="EHQ90925.1"/>
    <property type="molecule type" value="Genomic_DNA"/>
</dbReference>
<dbReference type="Proteomes" id="UP000005104">
    <property type="component" value="Chromosome"/>
</dbReference>
<organism evidence="2 3">
    <name type="scientific">Desulfosporosinus youngiae DSM 17734</name>
    <dbReference type="NCBI Taxonomy" id="768710"/>
    <lineage>
        <taxon>Bacteria</taxon>
        <taxon>Bacillati</taxon>
        <taxon>Bacillota</taxon>
        <taxon>Clostridia</taxon>
        <taxon>Eubacteriales</taxon>
        <taxon>Desulfitobacteriaceae</taxon>
        <taxon>Desulfosporosinus</taxon>
    </lineage>
</organism>
<reference evidence="2 3" key="1">
    <citation type="submission" date="2011-11" db="EMBL/GenBank/DDBJ databases">
        <title>The Noncontiguous Finished genome of Desulfosporosinus youngiae DSM 17734.</title>
        <authorList>
            <consortium name="US DOE Joint Genome Institute (JGI-PGF)"/>
            <person name="Lucas S."/>
            <person name="Han J."/>
            <person name="Lapidus A."/>
            <person name="Cheng J.-F."/>
            <person name="Goodwin L."/>
            <person name="Pitluck S."/>
            <person name="Peters L."/>
            <person name="Ovchinnikova G."/>
            <person name="Lu M."/>
            <person name="Land M.L."/>
            <person name="Hauser L."/>
            <person name="Pester M."/>
            <person name="Spring S."/>
            <person name="Ollivier B."/>
            <person name="Rattei T."/>
            <person name="Klenk H.-P."/>
            <person name="Wagner M."/>
            <person name="Loy A."/>
            <person name="Woyke T.J."/>
        </authorList>
    </citation>
    <scope>NUCLEOTIDE SEQUENCE [LARGE SCALE GENOMIC DNA]</scope>
    <source>
        <strain evidence="2 3">DSM 17734</strain>
    </source>
</reference>
<feature type="region of interest" description="Disordered" evidence="1">
    <location>
        <begin position="48"/>
        <end position="67"/>
    </location>
</feature>
<dbReference type="HOGENOM" id="CLU_2824157_0_0_9"/>
<dbReference type="AlphaFoldDB" id="H5Y5Y6"/>
<accession>H5Y5Y6</accession>
<evidence type="ECO:0000313" key="3">
    <source>
        <dbReference type="Proteomes" id="UP000005104"/>
    </source>
</evidence>